<dbReference type="InterPro" id="IPR027417">
    <property type="entry name" value="P-loop_NTPase"/>
</dbReference>
<evidence type="ECO:0000256" key="13">
    <source>
        <dbReference type="ARBA" id="ARBA00023204"/>
    </source>
</evidence>
<keyword evidence="8" id="KW-0863">Zinc-finger</keyword>
<evidence type="ECO:0000256" key="4">
    <source>
        <dbReference type="ARBA" id="ARBA00022737"/>
    </source>
</evidence>
<dbReference type="PROSITE" id="PS00211">
    <property type="entry name" value="ABC_TRANSPORTER_1"/>
    <property type="match status" value="2"/>
</dbReference>
<dbReference type="InterPro" id="IPR041102">
    <property type="entry name" value="UvrA_inter"/>
</dbReference>
<dbReference type="GO" id="GO:0005524">
    <property type="term" value="F:ATP binding"/>
    <property type="evidence" value="ECO:0007669"/>
    <property type="project" value="UniProtKB-KW"/>
</dbReference>
<keyword evidence="7" id="KW-0228">DNA excision</keyword>
<dbReference type="PROSITE" id="PS50893">
    <property type="entry name" value="ABC_TRANSPORTER_2"/>
    <property type="match status" value="1"/>
</dbReference>
<keyword evidence="2" id="KW-0963">Cytoplasm</keyword>
<evidence type="ECO:0000256" key="11">
    <source>
        <dbReference type="ARBA" id="ARBA00022881"/>
    </source>
</evidence>
<dbReference type="Gene3D" id="1.10.8.280">
    <property type="entry name" value="ABC transporter ATPase domain-like"/>
    <property type="match status" value="1"/>
</dbReference>
<evidence type="ECO:0000256" key="16">
    <source>
        <dbReference type="ARBA" id="ARBA00042156"/>
    </source>
</evidence>
<dbReference type="PANTHER" id="PTHR43152:SF3">
    <property type="entry name" value="UVRABC SYSTEM PROTEIN A"/>
    <property type="match status" value="1"/>
</dbReference>
<comment type="subcellular location">
    <subcellularLocation>
        <location evidence="1">Cytoplasm</location>
    </subcellularLocation>
</comment>
<gene>
    <name evidence="18" type="ORF">A2919_01520</name>
</gene>
<evidence type="ECO:0000256" key="12">
    <source>
        <dbReference type="ARBA" id="ARBA00023125"/>
    </source>
</evidence>
<dbReference type="SUPFAM" id="SSF52540">
    <property type="entry name" value="P-loop containing nucleoside triphosphate hydrolases"/>
    <property type="match status" value="2"/>
</dbReference>
<dbReference type="Pfam" id="PF17755">
    <property type="entry name" value="UvrA_DNA-bind"/>
    <property type="match status" value="1"/>
</dbReference>
<evidence type="ECO:0000256" key="5">
    <source>
        <dbReference type="ARBA" id="ARBA00022741"/>
    </source>
</evidence>
<evidence type="ECO:0000256" key="8">
    <source>
        <dbReference type="ARBA" id="ARBA00022771"/>
    </source>
</evidence>
<comment type="caution">
    <text evidence="18">The sequence shown here is derived from an EMBL/GenBank/DDBJ whole genome shotgun (WGS) entry which is preliminary data.</text>
</comment>
<dbReference type="Gene3D" id="3.40.50.300">
    <property type="entry name" value="P-loop containing nucleotide triphosphate hydrolases"/>
    <property type="match status" value="2"/>
</dbReference>
<evidence type="ECO:0000256" key="1">
    <source>
        <dbReference type="ARBA" id="ARBA00004496"/>
    </source>
</evidence>
<sequence length="943" mass="103203">MNKDVLKIKGAKTHNLKNVSLEIPKGKLVVFTGVSGSGKSSLVFDTIYSEGQRRYVESLSSYARQFLGVMDKPDVDSIEGISPAIAIDQKSTSGNPRSTVGTITEIYDYLRLLFANAGKPHCPNCNILIEASSHTEISSAVRKLKGEVVILAPLVSGKKGEHKAILEEVSSAGFVRARIDGHIVTVSESLGMEIDPKKKHSIEVVVDRMDTGGSVDKVRLLDSVETALKAGKGLVVVLHKDKEYVFSEKFACPKCGFSMRELKPRTFSFNSPYGACEECSGLGTRMEVDPELVMPNKKLTLAEGAIRPWMTASHRVGRQGWYWLILKRMADKYDFSLNVPVTALSQTALDIILYGDNSIEGVIPNLERRYKETDSEWTRAEVEKYMNIHNCPVCEGKRLKPEALAVKISGKNIHDVVSMNISNSYELFASSSKGFVFDKSQIKITRPIVREIINRLGFLKKVGLDYITLARNAGTLSGGEAQRIRLATQLGSHLSGVLYILDEPSIGLHARDQQRLISTMKELRDLGSSVLVVEHDPLTIRAADYIVDVGPGAGKHGGEIIFEGTPDELKGATTLTADYINGKKEVTGDIKRQETCLPDRQASDKRQERKQKFLVVKGVSHNNLKNIDVKIPLGKLVCVSGVSGSGKSSLVNDVIAKALVREYHGAHTIPGEHKKISGLDNLDKAIVIDQSPIGRTPRSNPATYTGVFTPVRKLFAGIPESKSRGYGPGRFSFNVKGGRCAKCRGGGVNKVEMFFMSDIYVECETCGGKRYNKEVLDLKFKGKSVYDVLRMTVSEAGEFFENIPQIKDKLNVLAQVGLGYMELGQPAPSLSGGEAQRVKLATELSRRSTGRTLYILDEPTTGLHADDINKLLSVLKDLVAGGNSVLVIEHNMDVLKNADWLIDLGPEGGDKGGEIIAEGTPGQIAKIKKSYTGRYLKVIDSYL</sequence>
<evidence type="ECO:0000256" key="14">
    <source>
        <dbReference type="ARBA" id="ARBA00038000"/>
    </source>
</evidence>
<keyword evidence="11" id="KW-0267">Excision nuclease</keyword>
<keyword evidence="5" id="KW-0547">Nucleotide-binding</keyword>
<name>A0A1G2HG32_9BACT</name>
<dbReference type="InterPro" id="IPR041552">
    <property type="entry name" value="UvrA_DNA-bd"/>
</dbReference>
<dbReference type="GO" id="GO:0016887">
    <property type="term" value="F:ATP hydrolysis activity"/>
    <property type="evidence" value="ECO:0007669"/>
    <property type="project" value="InterPro"/>
</dbReference>
<dbReference type="EMBL" id="MHOH01000003">
    <property type="protein sequence ID" value="OGZ61220.1"/>
    <property type="molecule type" value="Genomic_DNA"/>
</dbReference>
<dbReference type="GO" id="GO:0006289">
    <property type="term" value="P:nucleotide-excision repair"/>
    <property type="evidence" value="ECO:0007669"/>
    <property type="project" value="InterPro"/>
</dbReference>
<dbReference type="InterPro" id="IPR013815">
    <property type="entry name" value="ATP_grasp_subdomain_1"/>
</dbReference>
<evidence type="ECO:0000256" key="15">
    <source>
        <dbReference type="ARBA" id="ARBA00039316"/>
    </source>
</evidence>
<reference evidence="18 19" key="1">
    <citation type="journal article" date="2016" name="Nat. Commun.">
        <title>Thousands of microbial genomes shed light on interconnected biogeochemical processes in an aquifer system.</title>
        <authorList>
            <person name="Anantharaman K."/>
            <person name="Brown C.T."/>
            <person name="Hug L.A."/>
            <person name="Sharon I."/>
            <person name="Castelle C.J."/>
            <person name="Probst A.J."/>
            <person name="Thomas B.C."/>
            <person name="Singh A."/>
            <person name="Wilkins M.J."/>
            <person name="Karaoz U."/>
            <person name="Brodie E.L."/>
            <person name="Williams K.H."/>
            <person name="Hubbard S.S."/>
            <person name="Banfield J.F."/>
        </authorList>
    </citation>
    <scope>NUCLEOTIDE SEQUENCE [LARGE SCALE GENOMIC DNA]</scope>
</reference>
<evidence type="ECO:0000256" key="9">
    <source>
        <dbReference type="ARBA" id="ARBA00022833"/>
    </source>
</evidence>
<dbReference type="NCBIfam" id="TIGR00630">
    <property type="entry name" value="uvra"/>
    <property type="match status" value="1"/>
</dbReference>
<comment type="similarity">
    <text evidence="14">Belongs to the ABC transporter superfamily. UvrA family.</text>
</comment>
<proteinExistence type="inferred from homology"/>
<dbReference type="GO" id="GO:0005737">
    <property type="term" value="C:cytoplasm"/>
    <property type="evidence" value="ECO:0007669"/>
    <property type="project" value="UniProtKB-SubCell"/>
</dbReference>
<dbReference type="GO" id="GO:0008270">
    <property type="term" value="F:zinc ion binding"/>
    <property type="evidence" value="ECO:0007669"/>
    <property type="project" value="UniProtKB-KW"/>
</dbReference>
<dbReference type="Pfam" id="PF17760">
    <property type="entry name" value="UvrA_inter"/>
    <property type="match status" value="1"/>
</dbReference>
<evidence type="ECO:0000256" key="3">
    <source>
        <dbReference type="ARBA" id="ARBA00022723"/>
    </source>
</evidence>
<dbReference type="GO" id="GO:0009380">
    <property type="term" value="C:excinuclease repair complex"/>
    <property type="evidence" value="ECO:0007669"/>
    <property type="project" value="InterPro"/>
</dbReference>
<evidence type="ECO:0000256" key="6">
    <source>
        <dbReference type="ARBA" id="ARBA00022763"/>
    </source>
</evidence>
<keyword evidence="4" id="KW-0677">Repeat</keyword>
<dbReference type="AlphaFoldDB" id="A0A1G2HG32"/>
<keyword evidence="6" id="KW-0227">DNA damage</keyword>
<keyword evidence="3" id="KW-0479">Metal-binding</keyword>
<keyword evidence="9" id="KW-0862">Zinc</keyword>
<dbReference type="FunFam" id="3.40.50.300:FF:000028">
    <property type="entry name" value="UvrABC system protein A"/>
    <property type="match status" value="1"/>
</dbReference>
<dbReference type="CDD" id="cd03271">
    <property type="entry name" value="ABC_UvrA_II"/>
    <property type="match status" value="1"/>
</dbReference>
<keyword evidence="13" id="KW-0234">DNA repair</keyword>
<evidence type="ECO:0000256" key="2">
    <source>
        <dbReference type="ARBA" id="ARBA00022490"/>
    </source>
</evidence>
<feature type="domain" description="ABC transporter" evidence="17">
    <location>
        <begin position="608"/>
        <end position="937"/>
    </location>
</feature>
<dbReference type="Proteomes" id="UP000178835">
    <property type="component" value="Unassembled WGS sequence"/>
</dbReference>
<dbReference type="InterPro" id="IPR017871">
    <property type="entry name" value="ABC_transporter-like_CS"/>
</dbReference>
<dbReference type="InterPro" id="IPR003439">
    <property type="entry name" value="ABC_transporter-like_ATP-bd"/>
</dbReference>
<dbReference type="Gene3D" id="1.20.1580.10">
    <property type="entry name" value="ABC transporter ATPase like domain"/>
    <property type="match status" value="2"/>
</dbReference>
<dbReference type="GO" id="GO:0004518">
    <property type="term" value="F:nuclease activity"/>
    <property type="evidence" value="ECO:0007669"/>
    <property type="project" value="UniProtKB-KW"/>
</dbReference>
<evidence type="ECO:0000259" key="17">
    <source>
        <dbReference type="PROSITE" id="PS50893"/>
    </source>
</evidence>
<dbReference type="InterPro" id="IPR004602">
    <property type="entry name" value="UvrA"/>
</dbReference>
<evidence type="ECO:0000313" key="18">
    <source>
        <dbReference type="EMBL" id="OGZ61220.1"/>
    </source>
</evidence>
<dbReference type="GO" id="GO:0003677">
    <property type="term" value="F:DNA binding"/>
    <property type="evidence" value="ECO:0007669"/>
    <property type="project" value="UniProtKB-KW"/>
</dbReference>
<accession>A0A1G2HG32</accession>
<dbReference type="PANTHER" id="PTHR43152">
    <property type="entry name" value="UVRABC SYSTEM PROTEIN A"/>
    <property type="match status" value="1"/>
</dbReference>
<evidence type="ECO:0000256" key="7">
    <source>
        <dbReference type="ARBA" id="ARBA00022769"/>
    </source>
</evidence>
<evidence type="ECO:0000313" key="19">
    <source>
        <dbReference type="Proteomes" id="UP000178835"/>
    </source>
</evidence>
<dbReference type="Gene3D" id="3.30.1490.20">
    <property type="entry name" value="ATP-grasp fold, A domain"/>
    <property type="match status" value="1"/>
</dbReference>
<dbReference type="NCBIfam" id="NF001503">
    <property type="entry name" value="PRK00349.1"/>
    <property type="match status" value="1"/>
</dbReference>
<keyword evidence="12" id="KW-0238">DNA-binding</keyword>
<organism evidence="18 19">
    <name type="scientific">Candidatus Spechtbacteria bacterium RIFCSPLOWO2_01_FULL_43_12</name>
    <dbReference type="NCBI Taxonomy" id="1802162"/>
    <lineage>
        <taxon>Bacteria</taxon>
        <taxon>Candidatus Spechtiibacteriota</taxon>
    </lineage>
</organism>
<protein>
    <recommendedName>
        <fullName evidence="15">UvrABC system protein A</fullName>
    </recommendedName>
    <alternativeName>
        <fullName evidence="16">Excinuclease ABC subunit A</fullName>
    </alternativeName>
</protein>
<keyword evidence="10" id="KW-0067">ATP-binding</keyword>
<evidence type="ECO:0000256" key="10">
    <source>
        <dbReference type="ARBA" id="ARBA00022840"/>
    </source>
</evidence>